<dbReference type="PROSITE" id="PS50164">
    <property type="entry name" value="GIY_YIG"/>
    <property type="match status" value="1"/>
</dbReference>
<dbReference type="OrthoDB" id="5982087at2759"/>
<dbReference type="InterPro" id="IPR035901">
    <property type="entry name" value="GIY-YIG_endonuc_sf"/>
</dbReference>
<dbReference type="CDD" id="cd10442">
    <property type="entry name" value="GIY-YIG_PLEs"/>
    <property type="match status" value="1"/>
</dbReference>
<evidence type="ECO:0000313" key="2">
    <source>
        <dbReference type="EMBL" id="KAJ8034403.1"/>
    </source>
</evidence>
<name>A0A9Q1BXD4_HOLLE</name>
<dbReference type="Gene3D" id="3.40.1440.10">
    <property type="entry name" value="GIY-YIG endonuclease"/>
    <property type="match status" value="1"/>
</dbReference>
<evidence type="ECO:0000259" key="1">
    <source>
        <dbReference type="PROSITE" id="PS50164"/>
    </source>
</evidence>
<dbReference type="EMBL" id="JAIZAY010000010">
    <property type="protein sequence ID" value="KAJ8034403.1"/>
    <property type="molecule type" value="Genomic_DNA"/>
</dbReference>
<gene>
    <name evidence="2" type="ORF">HOLleu_21225</name>
</gene>
<dbReference type="Pfam" id="PF01541">
    <property type="entry name" value="GIY-YIG"/>
    <property type="match status" value="1"/>
</dbReference>
<proteinExistence type="predicted"/>
<feature type="domain" description="GIY-YIG" evidence="1">
    <location>
        <begin position="295"/>
        <end position="388"/>
    </location>
</feature>
<dbReference type="PANTHER" id="PTHR21301:SF10">
    <property type="entry name" value="REVERSE TRANSCRIPTASE DOMAIN-CONTAINING PROTEIN"/>
    <property type="match status" value="1"/>
</dbReference>
<dbReference type="AlphaFoldDB" id="A0A9Q1BXD4"/>
<dbReference type="PANTHER" id="PTHR21301">
    <property type="entry name" value="REVERSE TRANSCRIPTASE"/>
    <property type="match status" value="1"/>
</dbReference>
<dbReference type="SUPFAM" id="SSF82771">
    <property type="entry name" value="GIY-YIG endonuclease"/>
    <property type="match status" value="1"/>
</dbReference>
<comment type="caution">
    <text evidence="2">The sequence shown here is derived from an EMBL/GenBank/DDBJ whole genome shotgun (WGS) entry which is preliminary data.</text>
</comment>
<dbReference type="InterPro" id="IPR058912">
    <property type="entry name" value="HTH_animal"/>
</dbReference>
<protein>
    <recommendedName>
        <fullName evidence="1">GIY-YIG domain-containing protein</fullName>
    </recommendedName>
</protein>
<dbReference type="Proteomes" id="UP001152320">
    <property type="component" value="Chromosome 10"/>
</dbReference>
<dbReference type="Pfam" id="PF26215">
    <property type="entry name" value="HTH_animal"/>
    <property type="match status" value="1"/>
</dbReference>
<dbReference type="InterPro" id="IPR000305">
    <property type="entry name" value="GIY-YIG_endonuc"/>
</dbReference>
<organism evidence="2 3">
    <name type="scientific">Holothuria leucospilota</name>
    <name type="common">Black long sea cucumber</name>
    <name type="synonym">Mertensiothuria leucospilota</name>
    <dbReference type="NCBI Taxonomy" id="206669"/>
    <lineage>
        <taxon>Eukaryota</taxon>
        <taxon>Metazoa</taxon>
        <taxon>Echinodermata</taxon>
        <taxon>Eleutherozoa</taxon>
        <taxon>Echinozoa</taxon>
        <taxon>Holothuroidea</taxon>
        <taxon>Aspidochirotacea</taxon>
        <taxon>Aspidochirotida</taxon>
        <taxon>Holothuriidae</taxon>
        <taxon>Holothuria</taxon>
    </lineage>
</organism>
<evidence type="ECO:0000313" key="3">
    <source>
        <dbReference type="Proteomes" id="UP001152320"/>
    </source>
</evidence>
<reference evidence="2" key="1">
    <citation type="submission" date="2021-10" db="EMBL/GenBank/DDBJ databases">
        <title>Tropical sea cucumber genome reveals ecological adaptation and Cuvierian tubules defense mechanism.</title>
        <authorList>
            <person name="Chen T."/>
        </authorList>
    </citation>
    <scope>NUCLEOTIDE SEQUENCE</scope>
    <source>
        <strain evidence="2">Nanhai2018</strain>
        <tissue evidence="2">Muscle</tissue>
    </source>
</reference>
<sequence>MGPKNACSYADLAMGIIDEKAKTQGPATPRYWWRYRDDIVDIWTHGLTKLHEFTNFINSLYPTIKFELVYSTTKLNVLDVSIHLKDGYLTTDIYSKPTDSHLYLPHSSSHPIHTKNAIPYSVGLRLRRICSVDDTYMKRCQEYKHYLLQQGYNPKLIDKQFHRATSLSQDDLLKPKSQITKKVYPLVLDFNPILPNISKILKKHIKLLYTLPTLKEIFPEGSIIPAYRRTKNLKELVAPSKFKNKCPLPDFTSPGFFTCNNKCDLCQNYSSSSRIFYCAATGRSYYIKQYITCTTKNVIYLLTCSKCNVQYIGSTSTEFKVRFRNHKSHMLTNKKTCVVATHFNHTPHELTDLAFLPIERITDTIETNKKLLSREIYWTAQLRTIFPYGLNKRNELNSKKRINFAP</sequence>
<accession>A0A9Q1BXD4</accession>
<keyword evidence="3" id="KW-1185">Reference proteome</keyword>